<dbReference type="GO" id="GO:0016787">
    <property type="term" value="F:hydrolase activity"/>
    <property type="evidence" value="ECO:0007669"/>
    <property type="project" value="UniProtKB-KW"/>
</dbReference>
<keyword evidence="2" id="KW-0378">Hydrolase</keyword>
<evidence type="ECO:0000259" key="1">
    <source>
        <dbReference type="Pfam" id="PF00561"/>
    </source>
</evidence>
<reference evidence="2" key="1">
    <citation type="submission" date="2022-01" db="EMBL/GenBank/DDBJ databases">
        <title>PSI-footprinting approach for the identification of protein synthesis inhibitor producers.</title>
        <authorList>
            <person name="Handel F."/>
            <person name="Kulik A."/>
            <person name="Wex K.W."/>
            <person name="Berscheid A."/>
            <person name="Saur J.S."/>
            <person name="Winkler A."/>
            <person name="Wibberg D."/>
            <person name="Kalinowski J."/>
            <person name="Broetz-Oesterhelt H."/>
            <person name="Mast Y."/>
        </authorList>
    </citation>
    <scope>NUCLEOTIDE SEQUENCE</scope>
    <source>
        <strain evidence="2">KNN 49.3e</strain>
    </source>
</reference>
<gene>
    <name evidence="2" type="ORF">L1857_02055</name>
</gene>
<dbReference type="InterPro" id="IPR029058">
    <property type="entry name" value="AB_hydrolase_fold"/>
</dbReference>
<dbReference type="InterPro" id="IPR050228">
    <property type="entry name" value="Carboxylesterase_BioH"/>
</dbReference>
<dbReference type="Pfam" id="PF00561">
    <property type="entry name" value="Abhydrolase_1"/>
    <property type="match status" value="1"/>
</dbReference>
<dbReference type="Proteomes" id="UP000830158">
    <property type="component" value="Chromosome"/>
</dbReference>
<evidence type="ECO:0000313" key="2">
    <source>
        <dbReference type="EMBL" id="UQS21691.1"/>
    </source>
</evidence>
<dbReference type="RefSeq" id="WP_240323136.1">
    <property type="nucleotide sequence ID" value="NZ_CP091196.1"/>
</dbReference>
<dbReference type="InterPro" id="IPR000073">
    <property type="entry name" value="AB_hydrolase_1"/>
</dbReference>
<feature type="domain" description="AB hydrolase-1" evidence="1">
    <location>
        <begin position="43"/>
        <end position="132"/>
    </location>
</feature>
<proteinExistence type="predicted"/>
<dbReference type="Gene3D" id="3.40.50.1820">
    <property type="entry name" value="alpha/beta hydrolase"/>
    <property type="match status" value="1"/>
</dbReference>
<keyword evidence="3" id="KW-1185">Reference proteome</keyword>
<dbReference type="SUPFAM" id="SSF53474">
    <property type="entry name" value="alpha/beta-Hydrolases"/>
    <property type="match status" value="1"/>
</dbReference>
<accession>A0ABY4NR23</accession>
<dbReference type="PANTHER" id="PTHR43194">
    <property type="entry name" value="HYDROLASE ALPHA/BETA FOLD FAMILY"/>
    <property type="match status" value="1"/>
</dbReference>
<organism evidence="2 3">
    <name type="scientific">Amycolatopsis thermalba</name>
    <dbReference type="NCBI Taxonomy" id="944492"/>
    <lineage>
        <taxon>Bacteria</taxon>
        <taxon>Bacillati</taxon>
        <taxon>Actinomycetota</taxon>
        <taxon>Actinomycetes</taxon>
        <taxon>Pseudonocardiales</taxon>
        <taxon>Pseudonocardiaceae</taxon>
        <taxon>Amycolatopsis</taxon>
    </lineage>
</organism>
<sequence length="267" mass="29124">MRERAKPQVAKDRHVIGDGTLHGYFTARDGVELAYREVGAGRPLVLIHGFFSTSRVNWVTYGHAEHLAGLGFRVIMPDLRGHGESGKPHDPAAYPPDVLADDGFDLVEHLGLTDYDLGGYSLGGRTTIRMLVRGARPRRAVVAGMGLRGIEHTGGGNAHFRRVLTGLGTFERGTPEWRAEAFFRQIGGDRDALLHVLDTSIDTPRTVLEHLDVPTLVVAGIEDPHHRTARDLAEVLPHGRYVNVPGNHLSAVARPELGHAIGEFLTS</sequence>
<dbReference type="PANTHER" id="PTHR43194:SF2">
    <property type="entry name" value="PEROXISOMAL MEMBRANE PROTEIN LPX1"/>
    <property type="match status" value="1"/>
</dbReference>
<evidence type="ECO:0000313" key="3">
    <source>
        <dbReference type="Proteomes" id="UP000830158"/>
    </source>
</evidence>
<dbReference type="EMBL" id="CP091196">
    <property type="protein sequence ID" value="UQS21691.1"/>
    <property type="molecule type" value="Genomic_DNA"/>
</dbReference>
<protein>
    <submittedName>
        <fullName evidence="2">Alpha/beta hydrolase</fullName>
    </submittedName>
</protein>
<name>A0ABY4NR23_9PSEU</name>